<evidence type="ECO:0000256" key="1">
    <source>
        <dbReference type="SAM" id="MobiDB-lite"/>
    </source>
</evidence>
<name>A0A9P3BMC3_ASPVI</name>
<reference evidence="3 4" key="1">
    <citation type="submission" date="2021-02" db="EMBL/GenBank/DDBJ databases">
        <title>Pan-genome distribution and transcriptional activeness of fungal secondary metabolism genes in Aspergillus section Fumigati.</title>
        <authorList>
            <person name="Takahashi H."/>
            <person name="Umemura M."/>
            <person name="Ninomiya A."/>
            <person name="Kusuya Y."/>
            <person name="Urayama S."/>
            <person name="Shimizu M."/>
            <person name="Watanabe A."/>
            <person name="Kamei K."/>
            <person name="Yaguchi T."/>
            <person name="Hagiwara D."/>
        </authorList>
    </citation>
    <scope>NUCLEOTIDE SEQUENCE [LARGE SCALE GENOMIC DNA]</scope>
    <source>
        <strain evidence="3 4">IFM 47045</strain>
    </source>
</reference>
<sequence>MATVENGHASDGIVKSVEPRPRPRKTNPFRWTFGLVVRLCIWYVLLAPIFRCPSHLSKLNESSPRVCKPYLVVRSHIEPYVLPYYDRYGAPYVEIARPYVQVVNAHVYTPAATVARRGYDQYDAPALGRARAYGQQQWEAQVIPRLQNAKESATGLYNSEVAPYVQRAKDVVFPYYNKVNGAFITLWDGYVFPLFARSRPFIGKTYVSGQNVLATTVLPYAQSSWSSVIYFANSALWPKLTGLYSENVEPQLVKIGQRLASYREGRRLRKVMDEADSSMDQQTQSAVTSAEKSPDFESTITATATEASVTSTTLSPAEQTAQAREKIASDLQTWQTKFATAVEKGAEDLEERVEEIVESYIRSGVNSHGESLITALETVVQDEISSVKFRINELAESLPSEEAPEEEGKVQDELLKEIRRAAISVRDRAHAVRQWRNSFDEELIRRTSAAVNSTLDVLNSVRDLGLQEIGMRWAWMEGVTYKDWAKYHALKAQFEDWKNDIFTVGMQHVKVEEAKALANDILGRGMEVAEDAAKELARLKDVGRWKIAAREASDDFETRAGDPPSLPKRSKTDEESESAQADNADTENHQSMQSSEQATSGTVPESEGTAAHGKGDSENDLGLDDDIPLTHDESSVSHAHSLPKHSRAGDVSSARDGRSPASVSGADASESLAPVKMAWGVAAAESVPKPDASEQRGFPEQLQELVSQADDHFAQVTSAAGQAWSDGSIASFAHQAASSVASMAADITPPAYISSVASLRLSEGLSLASAQLAGVRATATPTTAVEQNRILLDAQRRYYEAVGMAHDHYSAFVSSASQAVYGTPTPTGHLEQMASKASENWESLVSTASEHFYGSRSHYTPPAPSDLIPQYEAIEQLVSELIVGKEPSFTEKALSRLHAIYETPYPASALSAASSYVIGDHTATSSAPFGSITNVPSLENILENANEQFQSAVNAVSVQLYGTPKGPFEKATSSASSAISAASAHISEAVYGTEPGYLEAAQEALEHAYASAESAIRNAVFQSASPTEVEQGAFASATSRLAVAVEGAQGQLANLASSASSLASAAVETATSKVVVLTSGDDTSVKDEL</sequence>
<dbReference type="PANTHER" id="PTHR23242">
    <property type="entry name" value="TRANSCRIPTION FACTOR HOXA13"/>
    <property type="match status" value="1"/>
</dbReference>
<protein>
    <recommendedName>
        <fullName evidence="5">Transcription factor hoxa13</fullName>
    </recommendedName>
</protein>
<feature type="compositionally biased region" description="Polar residues" evidence="1">
    <location>
        <begin position="278"/>
        <end position="291"/>
    </location>
</feature>
<proteinExistence type="predicted"/>
<keyword evidence="2" id="KW-1133">Transmembrane helix</keyword>
<dbReference type="RefSeq" id="XP_043122016.1">
    <property type="nucleotide sequence ID" value="XM_043266081.1"/>
</dbReference>
<feature type="transmembrane region" description="Helical" evidence="2">
    <location>
        <begin position="29"/>
        <end position="50"/>
    </location>
</feature>
<organism evidence="3 4">
    <name type="scientific">Aspergillus viridinutans</name>
    <dbReference type="NCBI Taxonomy" id="75553"/>
    <lineage>
        <taxon>Eukaryota</taxon>
        <taxon>Fungi</taxon>
        <taxon>Dikarya</taxon>
        <taxon>Ascomycota</taxon>
        <taxon>Pezizomycotina</taxon>
        <taxon>Eurotiomycetes</taxon>
        <taxon>Eurotiomycetidae</taxon>
        <taxon>Eurotiales</taxon>
        <taxon>Aspergillaceae</taxon>
        <taxon>Aspergillus</taxon>
        <taxon>Aspergillus subgen. Fumigati</taxon>
    </lineage>
</organism>
<keyword evidence="2" id="KW-0812">Transmembrane</keyword>
<keyword evidence="2" id="KW-0472">Membrane</keyword>
<feature type="compositionally biased region" description="Polar residues" evidence="1">
    <location>
        <begin position="578"/>
        <end position="603"/>
    </location>
</feature>
<evidence type="ECO:0000256" key="2">
    <source>
        <dbReference type="SAM" id="Phobius"/>
    </source>
</evidence>
<dbReference type="OrthoDB" id="3260408at2759"/>
<feature type="compositionally biased region" description="Acidic residues" evidence="1">
    <location>
        <begin position="618"/>
        <end position="627"/>
    </location>
</feature>
<evidence type="ECO:0008006" key="5">
    <source>
        <dbReference type="Google" id="ProtNLM"/>
    </source>
</evidence>
<feature type="region of interest" description="Disordered" evidence="1">
    <location>
        <begin position="1"/>
        <end position="20"/>
    </location>
</feature>
<feature type="region of interest" description="Disordered" evidence="1">
    <location>
        <begin position="554"/>
        <end position="668"/>
    </location>
</feature>
<comment type="caution">
    <text evidence="3">The sequence shown here is derived from an EMBL/GenBank/DDBJ whole genome shotgun (WGS) entry which is preliminary data.</text>
</comment>
<keyword evidence="4" id="KW-1185">Reference proteome</keyword>
<dbReference type="GeneID" id="66928932"/>
<dbReference type="PANTHER" id="PTHR23242:SF9">
    <property type="entry name" value="TRANSCRIPTION FACTOR HOXA13"/>
    <property type="match status" value="1"/>
</dbReference>
<dbReference type="Proteomes" id="UP000710440">
    <property type="component" value="Unassembled WGS sequence"/>
</dbReference>
<dbReference type="AlphaFoldDB" id="A0A9P3BMC3"/>
<dbReference type="EMBL" id="BOPL01000001">
    <property type="protein sequence ID" value="GIJ98829.1"/>
    <property type="molecule type" value="Genomic_DNA"/>
</dbReference>
<accession>A0A9P3BMC3</accession>
<gene>
    <name evidence="3" type="ORF">Aspvir_000950</name>
</gene>
<feature type="region of interest" description="Disordered" evidence="1">
    <location>
        <begin position="273"/>
        <end position="296"/>
    </location>
</feature>
<evidence type="ECO:0000313" key="4">
    <source>
        <dbReference type="Proteomes" id="UP000710440"/>
    </source>
</evidence>
<evidence type="ECO:0000313" key="3">
    <source>
        <dbReference type="EMBL" id="GIJ98829.1"/>
    </source>
</evidence>